<dbReference type="RefSeq" id="WP_182412876.1">
    <property type="nucleotide sequence ID" value="NZ_CP055153.1"/>
</dbReference>
<keyword evidence="2" id="KW-1185">Reference proteome</keyword>
<organism evidence="1 2">
    <name type="scientific">Adhaeribacter radiodurans</name>
    <dbReference type="NCBI Taxonomy" id="2745197"/>
    <lineage>
        <taxon>Bacteria</taxon>
        <taxon>Pseudomonadati</taxon>
        <taxon>Bacteroidota</taxon>
        <taxon>Cytophagia</taxon>
        <taxon>Cytophagales</taxon>
        <taxon>Hymenobacteraceae</taxon>
        <taxon>Adhaeribacter</taxon>
    </lineage>
</organism>
<protein>
    <recommendedName>
        <fullName evidence="3">DUF4177 domain-containing protein</fullName>
    </recommendedName>
</protein>
<dbReference type="AlphaFoldDB" id="A0A7L7LDF4"/>
<evidence type="ECO:0000313" key="2">
    <source>
        <dbReference type="Proteomes" id="UP000514509"/>
    </source>
</evidence>
<name>A0A7L7LDF4_9BACT</name>
<evidence type="ECO:0008006" key="3">
    <source>
        <dbReference type="Google" id="ProtNLM"/>
    </source>
</evidence>
<dbReference type="EMBL" id="CP055153">
    <property type="protein sequence ID" value="QMU30429.1"/>
    <property type="molecule type" value="Genomic_DNA"/>
</dbReference>
<dbReference type="KEGG" id="add:HUW48_21465"/>
<proteinExistence type="predicted"/>
<evidence type="ECO:0000313" key="1">
    <source>
        <dbReference type="EMBL" id="QMU30429.1"/>
    </source>
</evidence>
<dbReference type="Proteomes" id="UP000514509">
    <property type="component" value="Chromosome"/>
</dbReference>
<accession>A0A7L7LDF4</accession>
<sequence>MKIKDMKGKDIQFNYMVEALNFMTKNGYEFIQAYTSIEEEQSIYHYLLKKKN</sequence>
<reference evidence="1 2" key="2">
    <citation type="submission" date="2020-08" db="EMBL/GenBank/DDBJ databases">
        <title>Adhaeribacter dokdonensis sp. nov., isolated from the rhizosphere of Elymus tsukushiensis, a plant native to the Dokdo Islands, Republic of Korea.</title>
        <authorList>
            <person name="Ghim S.Y."/>
        </authorList>
    </citation>
    <scope>NUCLEOTIDE SEQUENCE [LARGE SCALE GENOMIC DNA]</scope>
    <source>
        <strain evidence="1 2">KUDC8001</strain>
    </source>
</reference>
<reference evidence="1 2" key="1">
    <citation type="submission" date="2020-06" db="EMBL/GenBank/DDBJ databases">
        <authorList>
            <person name="Hwang Y.J."/>
        </authorList>
    </citation>
    <scope>NUCLEOTIDE SEQUENCE [LARGE SCALE GENOMIC DNA]</scope>
    <source>
        <strain evidence="1 2">KUDC8001</strain>
    </source>
</reference>
<gene>
    <name evidence="1" type="ORF">HUW48_21465</name>
</gene>